<protein>
    <submittedName>
        <fullName evidence="14">Heavy metal translocating P-type ATPase</fullName>
    </submittedName>
</protein>
<dbReference type="InterPro" id="IPR023214">
    <property type="entry name" value="HAD_sf"/>
</dbReference>
<feature type="transmembrane region" description="Helical" evidence="12">
    <location>
        <begin position="9"/>
        <end position="27"/>
    </location>
</feature>
<dbReference type="Proteomes" id="UP000288669">
    <property type="component" value="Unassembled WGS sequence"/>
</dbReference>
<keyword evidence="5 12" id="KW-0547">Nucleotide-binding</keyword>
<dbReference type="Gene3D" id="3.40.1110.10">
    <property type="entry name" value="Calcium-transporting ATPase, cytoplasmic domain N"/>
    <property type="match status" value="1"/>
</dbReference>
<evidence type="ECO:0000256" key="6">
    <source>
        <dbReference type="ARBA" id="ARBA00022840"/>
    </source>
</evidence>
<evidence type="ECO:0000256" key="5">
    <source>
        <dbReference type="ARBA" id="ARBA00022741"/>
    </source>
</evidence>
<comment type="similarity">
    <text evidence="2 12">Belongs to the cation transport ATPase (P-type) (TC 3.A.3) family. Type IB subfamily.</text>
</comment>
<evidence type="ECO:0000256" key="10">
    <source>
        <dbReference type="ARBA" id="ARBA00023065"/>
    </source>
</evidence>
<dbReference type="GO" id="GO:0005886">
    <property type="term" value="C:plasma membrane"/>
    <property type="evidence" value="ECO:0007669"/>
    <property type="project" value="UniProtKB-SubCell"/>
</dbReference>
<dbReference type="EMBL" id="NGJZ01000005">
    <property type="protein sequence ID" value="RSU05914.1"/>
    <property type="molecule type" value="Genomic_DNA"/>
</dbReference>
<keyword evidence="12" id="KW-1003">Cell membrane</keyword>
<proteinExistence type="inferred from homology"/>
<dbReference type="Pfam" id="PF00702">
    <property type="entry name" value="Hydrolase"/>
    <property type="match status" value="1"/>
</dbReference>
<keyword evidence="10" id="KW-0813">Transport</keyword>
<evidence type="ECO:0000256" key="8">
    <source>
        <dbReference type="ARBA" id="ARBA00022967"/>
    </source>
</evidence>
<dbReference type="SUPFAM" id="SSF56784">
    <property type="entry name" value="HAD-like"/>
    <property type="match status" value="1"/>
</dbReference>
<dbReference type="PROSITE" id="PS00154">
    <property type="entry name" value="ATPASE_E1_E2"/>
    <property type="match status" value="1"/>
</dbReference>
<dbReference type="GO" id="GO:0046872">
    <property type="term" value="F:metal ion binding"/>
    <property type="evidence" value="ECO:0007669"/>
    <property type="project" value="UniProtKB-KW"/>
</dbReference>
<dbReference type="RefSeq" id="WP_126826911.1">
    <property type="nucleotide sequence ID" value="NZ_JBHLWU010000004.1"/>
</dbReference>
<evidence type="ECO:0000256" key="11">
    <source>
        <dbReference type="ARBA" id="ARBA00023136"/>
    </source>
</evidence>
<dbReference type="InterPro" id="IPR044492">
    <property type="entry name" value="P_typ_ATPase_HD_dom"/>
</dbReference>
<dbReference type="PANTHER" id="PTHR43079">
    <property type="entry name" value="PROBABLE CADMIUM/ZINC-TRANSPORTING ATPASE HMA1"/>
    <property type="match status" value="1"/>
</dbReference>
<keyword evidence="4 12" id="KW-0479">Metal-binding</keyword>
<feature type="transmembrane region" description="Helical" evidence="12">
    <location>
        <begin position="596"/>
        <end position="615"/>
    </location>
</feature>
<dbReference type="PANTHER" id="PTHR43079:SF1">
    <property type="entry name" value="CADMIUM_ZINC-TRANSPORTING ATPASE HMA1, CHLOROPLASTIC-RELATED"/>
    <property type="match status" value="1"/>
</dbReference>
<feature type="domain" description="P-type ATPase A" evidence="13">
    <location>
        <begin position="117"/>
        <end position="218"/>
    </location>
</feature>
<evidence type="ECO:0000256" key="1">
    <source>
        <dbReference type="ARBA" id="ARBA00004651"/>
    </source>
</evidence>
<dbReference type="CDD" id="cd07551">
    <property type="entry name" value="P-type_ATPase_HM_ZosA_PfeT-like"/>
    <property type="match status" value="1"/>
</dbReference>
<evidence type="ECO:0000256" key="12">
    <source>
        <dbReference type="RuleBase" id="RU362081"/>
    </source>
</evidence>
<sequence length="634" mass="69733">MLHKYIKNIKLLFTIICGGSLLIGWLLSTTHSHFSTTFFMMGIVFGGYFQTKEGIMETIQEKKFNVDLLMILAAIGACSIHYYFEGTMLTFIFSLSGTLEEYTTNKSKKEIEGLLSLQPETAQLLLDNQTVKEVPVDQLKVNDYVLVPKGDSMPIDGYLLSQESLIDESAINGESMPATKNKQDPLFAGTINLSEQLTLCVTTTSDQTVFSKILNLVQEAQNTPTQAASFIEKIENLYVKLVLFLVPLFILGSHFLLGWSFSESFYRGMILLVVASPCALVASATPATLAALSTGARYGILFKGGRYLEQFADLKAISFDKTGTLTNGTPIVTNTYFLPEYPQERIIPYVLALESHQTHPLAKAITHYFEKDYPIKDTVTIATETGSGVSLYEEDIEWRIGKLNFVTNETLSSTLLEQTTNLQKEGKTMVYLSRQQKIIAYFALLDVAKAEATECLAYFQQNGIHTAMITGDQALTAHAVGEHLALNSIYANCLPTEKNKLISEQQRQFGTNAMVGDGINDAPALAKASLGISLGNATDIAIDVADVVLINNQLSSLIVCHQLAIKLKKIIFQNILFSSCVILLLIASNFFGNLNLPFGVIGHEGSTILVILNGLRMLQKPRSANLVSNMTVKP</sequence>
<organism evidence="14 15">
    <name type="scientific">Vagococcus entomophilus</name>
    <dbReference type="NCBI Taxonomy" id="1160095"/>
    <lineage>
        <taxon>Bacteria</taxon>
        <taxon>Bacillati</taxon>
        <taxon>Bacillota</taxon>
        <taxon>Bacilli</taxon>
        <taxon>Lactobacillales</taxon>
        <taxon>Enterococcaceae</taxon>
        <taxon>Vagococcus</taxon>
    </lineage>
</organism>
<dbReference type="PRINTS" id="PR00119">
    <property type="entry name" value="CATATPASE"/>
</dbReference>
<name>A0A430AEQ1_9ENTE</name>
<dbReference type="Gene3D" id="3.40.50.1000">
    <property type="entry name" value="HAD superfamily/HAD-like"/>
    <property type="match status" value="1"/>
</dbReference>
<dbReference type="SFLD" id="SFLDF00027">
    <property type="entry name" value="p-type_atpase"/>
    <property type="match status" value="1"/>
</dbReference>
<gene>
    <name evidence="14" type="ORF">CBF30_11410</name>
</gene>
<dbReference type="OrthoDB" id="9813266at2"/>
<dbReference type="InterPro" id="IPR018303">
    <property type="entry name" value="ATPase_P-typ_P_site"/>
</dbReference>
<dbReference type="GO" id="GO:0005524">
    <property type="term" value="F:ATP binding"/>
    <property type="evidence" value="ECO:0007669"/>
    <property type="project" value="UniProtKB-UniRule"/>
</dbReference>
<dbReference type="SUPFAM" id="SSF81653">
    <property type="entry name" value="Calcium ATPase, transduction domain A"/>
    <property type="match status" value="1"/>
</dbReference>
<keyword evidence="6 12" id="KW-0067">ATP-binding</keyword>
<dbReference type="SUPFAM" id="SSF81665">
    <property type="entry name" value="Calcium ATPase, transmembrane domain M"/>
    <property type="match status" value="1"/>
</dbReference>
<dbReference type="AlphaFoldDB" id="A0A430AEQ1"/>
<evidence type="ECO:0000313" key="15">
    <source>
        <dbReference type="Proteomes" id="UP000288669"/>
    </source>
</evidence>
<feature type="transmembrane region" description="Helical" evidence="12">
    <location>
        <begin position="237"/>
        <end position="257"/>
    </location>
</feature>
<evidence type="ECO:0000259" key="13">
    <source>
        <dbReference type="Pfam" id="PF00122"/>
    </source>
</evidence>
<accession>A0A430AEQ1</accession>
<dbReference type="InterPro" id="IPR027256">
    <property type="entry name" value="P-typ_ATPase_IB"/>
</dbReference>
<dbReference type="Gene3D" id="2.70.150.10">
    <property type="entry name" value="Calcium-transporting ATPase, cytoplasmic transduction domain A"/>
    <property type="match status" value="1"/>
</dbReference>
<evidence type="ECO:0000256" key="7">
    <source>
        <dbReference type="ARBA" id="ARBA00022842"/>
    </source>
</evidence>
<dbReference type="InterPro" id="IPR059000">
    <property type="entry name" value="ATPase_P-type_domA"/>
</dbReference>
<dbReference type="InterPro" id="IPR023298">
    <property type="entry name" value="ATPase_P-typ_TM_dom_sf"/>
</dbReference>
<dbReference type="InterPro" id="IPR023299">
    <property type="entry name" value="ATPase_P-typ_cyto_dom_N"/>
</dbReference>
<dbReference type="GO" id="GO:0016887">
    <property type="term" value="F:ATP hydrolysis activity"/>
    <property type="evidence" value="ECO:0007669"/>
    <property type="project" value="InterPro"/>
</dbReference>
<dbReference type="GO" id="GO:0019829">
    <property type="term" value="F:ATPase-coupled monoatomic cation transmembrane transporter activity"/>
    <property type="evidence" value="ECO:0007669"/>
    <property type="project" value="InterPro"/>
</dbReference>
<evidence type="ECO:0000256" key="9">
    <source>
        <dbReference type="ARBA" id="ARBA00022989"/>
    </source>
</evidence>
<feature type="transmembrane region" description="Helical" evidence="12">
    <location>
        <begin position="571"/>
        <end position="590"/>
    </location>
</feature>
<feature type="transmembrane region" description="Helical" evidence="12">
    <location>
        <begin position="269"/>
        <end position="292"/>
    </location>
</feature>
<dbReference type="NCBIfam" id="TIGR01494">
    <property type="entry name" value="ATPase_P-type"/>
    <property type="match status" value="1"/>
</dbReference>
<keyword evidence="3 12" id="KW-0812">Transmembrane</keyword>
<dbReference type="FunFam" id="2.70.150.10:FF:000002">
    <property type="entry name" value="Copper-transporting ATPase 1, putative"/>
    <property type="match status" value="1"/>
</dbReference>
<evidence type="ECO:0000256" key="4">
    <source>
        <dbReference type="ARBA" id="ARBA00022723"/>
    </source>
</evidence>
<keyword evidence="11 12" id="KW-0472">Membrane</keyword>
<evidence type="ECO:0000256" key="3">
    <source>
        <dbReference type="ARBA" id="ARBA00022692"/>
    </source>
</evidence>
<keyword evidence="9 12" id="KW-1133">Transmembrane helix</keyword>
<dbReference type="InterPro" id="IPR051949">
    <property type="entry name" value="Cation_Transport_ATPase"/>
</dbReference>
<dbReference type="Pfam" id="PF00122">
    <property type="entry name" value="E1-E2_ATPase"/>
    <property type="match status" value="1"/>
</dbReference>
<dbReference type="InterPro" id="IPR036412">
    <property type="entry name" value="HAD-like_sf"/>
</dbReference>
<comment type="subcellular location">
    <subcellularLocation>
        <location evidence="1">Cell membrane</location>
        <topology evidence="1">Multi-pass membrane protein</topology>
    </subcellularLocation>
</comment>
<dbReference type="NCBIfam" id="TIGR01525">
    <property type="entry name" value="ATPase-IB_hvy"/>
    <property type="match status" value="1"/>
</dbReference>
<keyword evidence="8" id="KW-1278">Translocase</keyword>
<evidence type="ECO:0000313" key="14">
    <source>
        <dbReference type="EMBL" id="RSU05914.1"/>
    </source>
</evidence>
<dbReference type="SFLD" id="SFLDS00003">
    <property type="entry name" value="Haloacid_Dehalogenase"/>
    <property type="match status" value="1"/>
</dbReference>
<keyword evidence="15" id="KW-1185">Reference proteome</keyword>
<dbReference type="InterPro" id="IPR008250">
    <property type="entry name" value="ATPase_P-typ_transduc_dom_A_sf"/>
</dbReference>
<reference evidence="14 15" key="1">
    <citation type="submission" date="2017-05" db="EMBL/GenBank/DDBJ databases">
        <title>Vagococcus spp. assemblies.</title>
        <authorList>
            <person name="Gulvik C.A."/>
        </authorList>
    </citation>
    <scope>NUCLEOTIDE SEQUENCE [LARGE SCALE GENOMIC DNA]</scope>
    <source>
        <strain evidence="14 15">DSM 24756</strain>
    </source>
</reference>
<comment type="caution">
    <text evidence="14">The sequence shown here is derived from an EMBL/GenBank/DDBJ whole genome shotgun (WGS) entry which is preliminary data.</text>
</comment>
<keyword evidence="10" id="KW-0406">Ion transport</keyword>
<dbReference type="SFLD" id="SFLDG00002">
    <property type="entry name" value="C1.7:_P-type_atpase_like"/>
    <property type="match status" value="1"/>
</dbReference>
<evidence type="ECO:0000256" key="2">
    <source>
        <dbReference type="ARBA" id="ARBA00006024"/>
    </source>
</evidence>
<dbReference type="InterPro" id="IPR001757">
    <property type="entry name" value="P_typ_ATPase"/>
</dbReference>
<keyword evidence="7" id="KW-0460">Magnesium</keyword>